<keyword evidence="2" id="KW-1185">Reference proteome</keyword>
<evidence type="ECO:0008006" key="3">
    <source>
        <dbReference type="Google" id="ProtNLM"/>
    </source>
</evidence>
<accession>A0ABW7HU90</accession>
<proteinExistence type="predicted"/>
<dbReference type="RefSeq" id="WP_237879881.1">
    <property type="nucleotide sequence ID" value="NZ_BAABEN010000022.1"/>
</dbReference>
<evidence type="ECO:0000313" key="1">
    <source>
        <dbReference type="EMBL" id="MFH0249440.1"/>
    </source>
</evidence>
<evidence type="ECO:0000313" key="2">
    <source>
        <dbReference type="Proteomes" id="UP001607069"/>
    </source>
</evidence>
<name>A0ABW7HU90_9ACTN</name>
<reference evidence="1 2" key="1">
    <citation type="submission" date="2024-10" db="EMBL/GenBank/DDBJ databases">
        <authorList>
            <person name="Cho J.-C."/>
        </authorList>
    </citation>
    <scope>NUCLEOTIDE SEQUENCE [LARGE SCALE GENOMIC DNA]</scope>
    <source>
        <strain evidence="1 2">KCTC29696</strain>
    </source>
</reference>
<sequence length="406" mass="43008">MRASAFVYPWDVVGDPAAARRIADLGVEQVTLASAYHSTRALTPRHPRHRVVAARHSAVYYPVDPARWEGRRLRPYAQDWIAGEDPYGEAAAALADAGLEVHSWVILAHNTRLGGEHPDLTVRNAYGDRYPWAPCIAREEVRAYAAALAAEAAVRPGARGVELESCGWYGLGHLSAHDKTGGVRLDGAGQYLMSLCFCPDCEAGYAEHGADPERLRGAVADALEPLWRGERRGSGKAAGGRGGEWEEVEELLGQELAGAAAAWRDRVASAFQTEVVAAVRKAAEARRTEGFRVLLHADPAPHRCGANVGVDPAAILALADGVVLPCTGDGAEREAVLAPFARHRSPSTVLAANFTVVGGMGGRPAELAGDAAHARELGATELRLYHAGLACEADLAAVRAALARLG</sequence>
<comment type="caution">
    <text evidence="1">The sequence shown here is derived from an EMBL/GenBank/DDBJ whole genome shotgun (WGS) entry which is preliminary data.</text>
</comment>
<organism evidence="1 2">
    <name type="scientific">Streptomyces chitinivorans</name>
    <dbReference type="NCBI Taxonomy" id="1257027"/>
    <lineage>
        <taxon>Bacteria</taxon>
        <taxon>Bacillati</taxon>
        <taxon>Actinomycetota</taxon>
        <taxon>Actinomycetes</taxon>
        <taxon>Kitasatosporales</taxon>
        <taxon>Streptomycetaceae</taxon>
        <taxon>Streptomyces</taxon>
    </lineage>
</organism>
<gene>
    <name evidence="1" type="ORF">ACG5V6_14590</name>
</gene>
<dbReference type="Proteomes" id="UP001607069">
    <property type="component" value="Unassembled WGS sequence"/>
</dbReference>
<dbReference type="EMBL" id="JBIHMK010000049">
    <property type="protein sequence ID" value="MFH0249440.1"/>
    <property type="molecule type" value="Genomic_DNA"/>
</dbReference>
<protein>
    <recommendedName>
        <fullName evidence="3">Alanine-rich protein</fullName>
    </recommendedName>
</protein>